<dbReference type="CDD" id="cd11912">
    <property type="entry name" value="SH3_Bzz1_1"/>
    <property type="match status" value="1"/>
</dbReference>
<comment type="similarity">
    <text evidence="6">Belongs to the BZZ1 family.</text>
</comment>
<dbReference type="PANTHER" id="PTHR15735:SF21">
    <property type="entry name" value="PROTEIN NERVOUS WRECK"/>
    <property type="match status" value="1"/>
</dbReference>
<feature type="compositionally biased region" description="Low complexity" evidence="11">
    <location>
        <begin position="481"/>
        <end position="494"/>
    </location>
</feature>
<evidence type="ECO:0000256" key="9">
    <source>
        <dbReference type="PROSITE-ProRule" id="PRU01077"/>
    </source>
</evidence>
<feature type="compositionally biased region" description="Low complexity" evidence="11">
    <location>
        <begin position="646"/>
        <end position="664"/>
    </location>
</feature>
<dbReference type="SMART" id="SM00326">
    <property type="entry name" value="SH3"/>
    <property type="match status" value="2"/>
</dbReference>
<feature type="region of interest" description="Disordered" evidence="11">
    <location>
        <begin position="617"/>
        <end position="684"/>
    </location>
</feature>
<keyword evidence="2" id="KW-0479">Metal-binding</keyword>
<dbReference type="Pfam" id="PF00611">
    <property type="entry name" value="FCH"/>
    <property type="match status" value="1"/>
</dbReference>
<dbReference type="GO" id="GO:0046872">
    <property type="term" value="F:metal ion binding"/>
    <property type="evidence" value="ECO:0007669"/>
    <property type="project" value="UniProtKB-KW"/>
</dbReference>
<evidence type="ECO:0000256" key="7">
    <source>
        <dbReference type="ARBA" id="ARBA00074946"/>
    </source>
</evidence>
<dbReference type="CDD" id="cd20824">
    <property type="entry name" value="C1_SpBZZ1-like"/>
    <property type="match status" value="1"/>
</dbReference>
<evidence type="ECO:0000256" key="11">
    <source>
        <dbReference type="SAM" id="MobiDB-lite"/>
    </source>
</evidence>
<dbReference type="EMBL" id="NAJO01000009">
    <property type="protein sequence ID" value="OQO09901.1"/>
    <property type="molecule type" value="Genomic_DNA"/>
</dbReference>
<dbReference type="STRING" id="1507870.A0A1V8TF80"/>
<dbReference type="InterPro" id="IPR036028">
    <property type="entry name" value="SH3-like_dom_sf"/>
</dbReference>
<dbReference type="Gene3D" id="3.30.60.20">
    <property type="match status" value="1"/>
</dbReference>
<feature type="domain" description="F-BAR" evidence="14">
    <location>
        <begin position="8"/>
        <end position="277"/>
    </location>
</feature>
<keyword evidence="16" id="KW-1185">Reference proteome</keyword>
<comment type="function">
    <text evidence="5">Plays a role in endocytosis and trafficking to the vacuole. Functions with type I myosins to restore polarity of the actin cytoskeleton after NaCl stress.</text>
</comment>
<organism evidence="15 16">
    <name type="scientific">Cryoendolithus antarcticus</name>
    <dbReference type="NCBI Taxonomy" id="1507870"/>
    <lineage>
        <taxon>Eukaryota</taxon>
        <taxon>Fungi</taxon>
        <taxon>Dikarya</taxon>
        <taxon>Ascomycota</taxon>
        <taxon>Pezizomycotina</taxon>
        <taxon>Dothideomycetes</taxon>
        <taxon>Dothideomycetidae</taxon>
        <taxon>Cladosporiales</taxon>
        <taxon>Cladosporiaceae</taxon>
        <taxon>Cryoendolithus</taxon>
    </lineage>
</organism>
<feature type="coiled-coil region" evidence="10">
    <location>
        <begin position="121"/>
        <end position="148"/>
    </location>
</feature>
<accession>A0A1V8TF80</accession>
<dbReference type="GO" id="GO:0030864">
    <property type="term" value="C:cortical actin cytoskeleton"/>
    <property type="evidence" value="ECO:0007669"/>
    <property type="project" value="UniProtKB-ARBA"/>
</dbReference>
<evidence type="ECO:0000256" key="4">
    <source>
        <dbReference type="ARBA" id="ARBA00023054"/>
    </source>
</evidence>
<dbReference type="PROSITE" id="PS50002">
    <property type="entry name" value="SH3"/>
    <property type="match status" value="2"/>
</dbReference>
<evidence type="ECO:0000256" key="5">
    <source>
        <dbReference type="ARBA" id="ARBA00054085"/>
    </source>
</evidence>
<reference evidence="16" key="1">
    <citation type="submission" date="2017-03" db="EMBL/GenBank/DDBJ databases">
        <title>Genomes of endolithic fungi from Antarctica.</title>
        <authorList>
            <person name="Coleine C."/>
            <person name="Masonjones S."/>
            <person name="Stajich J.E."/>
        </authorList>
    </citation>
    <scope>NUCLEOTIDE SEQUENCE [LARGE SCALE GENOMIC DNA]</scope>
    <source>
        <strain evidence="16">CCFEE 5527</strain>
    </source>
</reference>
<dbReference type="InterPro" id="IPR020454">
    <property type="entry name" value="DAG/PE-bd"/>
</dbReference>
<dbReference type="InterPro" id="IPR002219">
    <property type="entry name" value="PKC_DAG/PE"/>
</dbReference>
<evidence type="ECO:0000256" key="1">
    <source>
        <dbReference type="ARBA" id="ARBA00022443"/>
    </source>
</evidence>
<dbReference type="InterPro" id="IPR027267">
    <property type="entry name" value="AH/BAR_dom_sf"/>
</dbReference>
<dbReference type="GO" id="GO:0045010">
    <property type="term" value="P:actin nucleation"/>
    <property type="evidence" value="ECO:0007669"/>
    <property type="project" value="UniProtKB-ARBA"/>
</dbReference>
<dbReference type="Pfam" id="PF00130">
    <property type="entry name" value="C1_1"/>
    <property type="match status" value="1"/>
</dbReference>
<dbReference type="AlphaFoldDB" id="A0A1V8TF80"/>
<feature type="domain" description="SH3" evidence="12">
    <location>
        <begin position="690"/>
        <end position="748"/>
    </location>
</feature>
<dbReference type="Pfam" id="PF00018">
    <property type="entry name" value="SH3_1"/>
    <property type="match status" value="1"/>
</dbReference>
<dbReference type="SMART" id="SM00109">
    <property type="entry name" value="C1"/>
    <property type="match status" value="1"/>
</dbReference>
<proteinExistence type="inferred from homology"/>
<dbReference type="SMART" id="SM00055">
    <property type="entry name" value="FCH"/>
    <property type="match status" value="1"/>
</dbReference>
<evidence type="ECO:0000313" key="16">
    <source>
        <dbReference type="Proteomes" id="UP000192596"/>
    </source>
</evidence>
<dbReference type="FunCoup" id="A0A1V8TF80">
    <property type="interactions" value="622"/>
</dbReference>
<dbReference type="GO" id="GO:0030833">
    <property type="term" value="P:regulation of actin filament polymerization"/>
    <property type="evidence" value="ECO:0007669"/>
    <property type="project" value="TreeGrafter"/>
</dbReference>
<dbReference type="FunFam" id="3.30.60.20:FF:000040">
    <property type="entry name" value="Actin polymerization protein Bzz1"/>
    <property type="match status" value="1"/>
</dbReference>
<dbReference type="PROSITE" id="PS51741">
    <property type="entry name" value="F_BAR"/>
    <property type="match status" value="1"/>
</dbReference>
<gene>
    <name evidence="15" type="ORF">B0A48_04255</name>
</gene>
<dbReference type="InterPro" id="IPR001452">
    <property type="entry name" value="SH3_domain"/>
</dbReference>
<evidence type="ECO:0000256" key="6">
    <source>
        <dbReference type="ARBA" id="ARBA00061387"/>
    </source>
</evidence>
<dbReference type="SUPFAM" id="SSF103657">
    <property type="entry name" value="BAR/IMD domain-like"/>
    <property type="match status" value="1"/>
</dbReference>
<dbReference type="PROSITE" id="PS00479">
    <property type="entry name" value="ZF_DAG_PE_1"/>
    <property type="match status" value="1"/>
</dbReference>
<evidence type="ECO:0000259" key="13">
    <source>
        <dbReference type="PROSITE" id="PS50081"/>
    </source>
</evidence>
<evidence type="ECO:0000259" key="14">
    <source>
        <dbReference type="PROSITE" id="PS51741"/>
    </source>
</evidence>
<comment type="caution">
    <text evidence="15">The sequence shown here is derived from an EMBL/GenBank/DDBJ whole genome shotgun (WGS) entry which is preliminary data.</text>
</comment>
<keyword evidence="3" id="KW-0862">Zinc</keyword>
<dbReference type="SUPFAM" id="SSF57889">
    <property type="entry name" value="Cysteine-rich domain"/>
    <property type="match status" value="1"/>
</dbReference>
<dbReference type="OrthoDB" id="8783038at2759"/>
<keyword evidence="1 8" id="KW-0728">SH3 domain</keyword>
<dbReference type="PANTHER" id="PTHR15735">
    <property type="entry name" value="FCH AND DOUBLE SH3 DOMAINS PROTEIN"/>
    <property type="match status" value="1"/>
</dbReference>
<keyword evidence="4 9" id="KW-0175">Coiled coil</keyword>
<evidence type="ECO:0000256" key="3">
    <source>
        <dbReference type="ARBA" id="ARBA00022833"/>
    </source>
</evidence>
<evidence type="ECO:0000313" key="15">
    <source>
        <dbReference type="EMBL" id="OQO09901.1"/>
    </source>
</evidence>
<evidence type="ECO:0000256" key="8">
    <source>
        <dbReference type="PROSITE-ProRule" id="PRU00192"/>
    </source>
</evidence>
<feature type="domain" description="Phorbol-ester/DAG-type" evidence="13">
    <location>
        <begin position="408"/>
        <end position="458"/>
    </location>
</feature>
<feature type="region of interest" description="Disordered" evidence="11">
    <location>
        <begin position="532"/>
        <end position="577"/>
    </location>
</feature>
<feature type="compositionally biased region" description="Polar residues" evidence="11">
    <location>
        <begin position="620"/>
        <end position="635"/>
    </location>
</feature>
<protein>
    <recommendedName>
        <fullName evidence="7">Protein BZZ1</fullName>
    </recommendedName>
</protein>
<evidence type="ECO:0000256" key="2">
    <source>
        <dbReference type="ARBA" id="ARBA00022723"/>
    </source>
</evidence>
<feature type="region of interest" description="Disordered" evidence="11">
    <location>
        <begin position="481"/>
        <end position="514"/>
    </location>
</feature>
<evidence type="ECO:0000256" key="10">
    <source>
        <dbReference type="SAM" id="Coils"/>
    </source>
</evidence>
<dbReference type="InterPro" id="IPR035459">
    <property type="entry name" value="Bzz1_SH3_1"/>
</dbReference>
<dbReference type="PROSITE" id="PS50081">
    <property type="entry name" value="ZF_DAG_PE_2"/>
    <property type="match status" value="1"/>
</dbReference>
<dbReference type="InterPro" id="IPR046349">
    <property type="entry name" value="C1-like_sf"/>
</dbReference>
<sequence length="748" mass="81543">MAEVDIAPNFGAELKDGFKNANAWVGGGIQWLDDIQAFYRERAVIEKDYSAKLAALAKKYFDKKLKKSSSLSVGDTPTVTPGSLESASMTTWTVQLSTLESRAAEHERFSQQLVSGLAEPLKNLAARYEDLRKQHEGYAAKLEKERDSSYGDLKKTKGKYDSVCQEVENKRKKIESSFDHGKTKAQGAYVQQQADMRNTKNTYLITINVTNKQKERYYYEYVPELLDALQALSEARTATLNNIWSAASTMETQTLDRSLQLMSHLSSEIPRNNPVLDSMMFVRHNALQQWQPPSDFVFEPSPVWLDDNSMASDPQSRTFLMNILSKSKSSLGALRKECEAKRREVDGAKRVRQAIREGKDKRDEVEVVRSLFVHSESLHEAERRRVTAEVEVETITAVMGDISVGMRAHRFENKTFKIPTNCDLCSDRIWGLSAKGLSCMDCGYTCHLKCELKVPADCPGELDKDARKAVKAQRQVEAQNMAAAPAGAEMATNGNGNGTSSHRDSLPSLQRSDTIGSMNTLSSGYAASAHRSVSGATVTSPAETKPAPISKGHRVMAPPPAAYRSAPDADDSGSSEQKGKMLYAYTANGDGEISVAEGIDFAVVESDDGSGWLRIRPLSPFSSQTPGLVPTSYTELQPRPSPRPISTLSSAASNSTTSLNSTTAPRKQGPAVAPRRGKRTVSTSAGGGALGVKYVEALYTYEPSGDGETGMNAGERLVLIKDDEGDGWCTVRGGKGEGVVPAGWVKAV</sequence>
<dbReference type="Proteomes" id="UP000192596">
    <property type="component" value="Unassembled WGS sequence"/>
</dbReference>
<dbReference type="FunFam" id="1.20.1270.60:FF:000060">
    <property type="entry name" value="Actin polymerization protein Bzz1"/>
    <property type="match status" value="1"/>
</dbReference>
<dbReference type="InParanoid" id="A0A1V8TF80"/>
<evidence type="ECO:0000259" key="12">
    <source>
        <dbReference type="PROSITE" id="PS50002"/>
    </source>
</evidence>
<dbReference type="SUPFAM" id="SSF50044">
    <property type="entry name" value="SH3-domain"/>
    <property type="match status" value="2"/>
</dbReference>
<dbReference type="InterPro" id="IPR001060">
    <property type="entry name" value="FCH_dom"/>
</dbReference>
<dbReference type="Gene3D" id="2.30.30.40">
    <property type="entry name" value="SH3 Domains"/>
    <property type="match status" value="2"/>
</dbReference>
<dbReference type="InterPro" id="IPR031160">
    <property type="entry name" value="F_BAR_dom"/>
</dbReference>
<dbReference type="Gene3D" id="1.20.1270.60">
    <property type="entry name" value="Arfaptin homology (AH) domain/BAR domain"/>
    <property type="match status" value="1"/>
</dbReference>
<dbReference type="PRINTS" id="PR00008">
    <property type="entry name" value="DAGPEDOMAIN"/>
</dbReference>
<name>A0A1V8TF80_9PEZI</name>
<feature type="domain" description="SH3" evidence="12">
    <location>
        <begin position="574"/>
        <end position="639"/>
    </location>
</feature>